<name>A0A841QJJ1_9PROT</name>
<dbReference type="AlphaFoldDB" id="A0A841QJJ1"/>
<gene>
    <name evidence="2" type="ORF">HNR55_003386</name>
</gene>
<dbReference type="Proteomes" id="UP000578000">
    <property type="component" value="Unassembled WGS sequence"/>
</dbReference>
<dbReference type="InterPro" id="IPR000055">
    <property type="entry name" value="Restrct_endonuc_typeI_TRD"/>
</dbReference>
<evidence type="ECO:0000259" key="1">
    <source>
        <dbReference type="Pfam" id="PF01420"/>
    </source>
</evidence>
<accession>A0A841QJJ1</accession>
<dbReference type="EMBL" id="JACHIE010000032">
    <property type="protein sequence ID" value="MBB6458771.1"/>
    <property type="molecule type" value="Genomic_DNA"/>
</dbReference>
<feature type="domain" description="Type I restriction modification DNA specificity" evidence="1">
    <location>
        <begin position="21"/>
        <end position="108"/>
    </location>
</feature>
<reference evidence="2 3" key="1">
    <citation type="submission" date="2020-08" db="EMBL/GenBank/DDBJ databases">
        <title>Genomic Encyclopedia of Type Strains, Phase IV (KMG-IV): sequencing the most valuable type-strain genomes for metagenomic binning, comparative biology and taxonomic classification.</title>
        <authorList>
            <person name="Goeker M."/>
        </authorList>
    </citation>
    <scope>NUCLEOTIDE SEQUENCE [LARGE SCALE GENOMIC DNA]</scope>
    <source>
        <strain evidence="2 3">DSM 4491</strain>
    </source>
</reference>
<organism evidence="2 3">
    <name type="scientific">Acetobacter lovaniensis</name>
    <dbReference type="NCBI Taxonomy" id="104100"/>
    <lineage>
        <taxon>Bacteria</taxon>
        <taxon>Pseudomonadati</taxon>
        <taxon>Pseudomonadota</taxon>
        <taxon>Alphaproteobacteria</taxon>
        <taxon>Acetobacterales</taxon>
        <taxon>Acetobacteraceae</taxon>
        <taxon>Acetobacter</taxon>
    </lineage>
</organism>
<evidence type="ECO:0000313" key="2">
    <source>
        <dbReference type="EMBL" id="MBB6458771.1"/>
    </source>
</evidence>
<sequence length="131" mass="14783">MVCGVGGRRGRPAFFCDWFGKTGQAPIHDGGTISLSYNGSVAEAFYQSEPYWATDDVNVLYPRGFSLTAASGLFLCTVIRREKFRFNYGRKWHLERMREAVIRLPATKALDADFFCGCRPLCKSFLTHIDV</sequence>
<keyword evidence="3" id="KW-1185">Reference proteome</keyword>
<proteinExistence type="predicted"/>
<comment type="caution">
    <text evidence="2">The sequence shown here is derived from an EMBL/GenBank/DDBJ whole genome shotgun (WGS) entry which is preliminary data.</text>
</comment>
<dbReference type="RefSeq" id="WP_184382787.1">
    <property type="nucleotide sequence ID" value="NZ_BAABDB010000012.1"/>
</dbReference>
<evidence type="ECO:0000313" key="3">
    <source>
        <dbReference type="Proteomes" id="UP000578000"/>
    </source>
</evidence>
<dbReference type="GO" id="GO:0003677">
    <property type="term" value="F:DNA binding"/>
    <property type="evidence" value="ECO:0007669"/>
    <property type="project" value="InterPro"/>
</dbReference>
<dbReference type="Pfam" id="PF01420">
    <property type="entry name" value="Methylase_S"/>
    <property type="match status" value="1"/>
</dbReference>
<protein>
    <recommendedName>
        <fullName evidence="1">Type I restriction modification DNA specificity domain-containing protein</fullName>
    </recommendedName>
</protein>